<sequence>MRHYYTDQGVMLHDDGDHLLQQVISSITIYSYSLFAGSADSPSVVGQFGQGGNGMSCLETRI</sequence>
<dbReference type="Proteomes" id="UP000321935">
    <property type="component" value="Unassembled WGS sequence"/>
</dbReference>
<organism evidence="1 2">
    <name type="scientific">Algoriphagus aquimarinus</name>
    <dbReference type="NCBI Taxonomy" id="237018"/>
    <lineage>
        <taxon>Bacteria</taxon>
        <taxon>Pseudomonadati</taxon>
        <taxon>Bacteroidota</taxon>
        <taxon>Cytophagia</taxon>
        <taxon>Cytophagales</taxon>
        <taxon>Cyclobacteriaceae</taxon>
        <taxon>Algoriphagus</taxon>
    </lineage>
</organism>
<dbReference type="AlphaFoldDB" id="A0A5C7ABU5"/>
<comment type="caution">
    <text evidence="1">The sequence shown here is derived from an EMBL/GenBank/DDBJ whole genome shotgun (WGS) entry which is preliminary data.</text>
</comment>
<gene>
    <name evidence="1" type="ORF">ESV85_18570</name>
</gene>
<evidence type="ECO:0000313" key="2">
    <source>
        <dbReference type="Proteomes" id="UP000321935"/>
    </source>
</evidence>
<accession>A0A5C7ABU5</accession>
<evidence type="ECO:0000313" key="1">
    <source>
        <dbReference type="EMBL" id="TXE04745.1"/>
    </source>
</evidence>
<dbReference type="EMBL" id="VORW01000020">
    <property type="protein sequence ID" value="TXE04745.1"/>
    <property type="molecule type" value="Genomic_DNA"/>
</dbReference>
<dbReference type="OrthoDB" id="9999325at2"/>
<proteinExistence type="predicted"/>
<name>A0A5C7ABU5_9BACT</name>
<reference evidence="1 2" key="1">
    <citation type="submission" date="2019-08" db="EMBL/GenBank/DDBJ databases">
        <title>Genomes sequence of Algoriphagus aquimarinus ACAM450.</title>
        <authorList>
            <person name="Bowman J.P."/>
        </authorList>
    </citation>
    <scope>NUCLEOTIDE SEQUENCE [LARGE SCALE GENOMIC DNA]</scope>
    <source>
        <strain evidence="1 2">ACAM 450</strain>
    </source>
</reference>
<protein>
    <submittedName>
        <fullName evidence="1">Uncharacterized protein</fullName>
    </submittedName>
</protein>